<dbReference type="Proteomes" id="UP000001075">
    <property type="component" value="Unassembled WGS sequence"/>
</dbReference>
<dbReference type="GO" id="GO:0061630">
    <property type="term" value="F:ubiquitin protein ligase activity"/>
    <property type="evidence" value="ECO:0007669"/>
    <property type="project" value="TreeGrafter"/>
</dbReference>
<dbReference type="InterPro" id="IPR011990">
    <property type="entry name" value="TPR-like_helical_dom_sf"/>
</dbReference>
<evidence type="ECO:0000313" key="9">
    <source>
        <dbReference type="EMBL" id="EGV98376.1"/>
    </source>
</evidence>
<dbReference type="SUPFAM" id="SSF88697">
    <property type="entry name" value="PUA domain-like"/>
    <property type="match status" value="1"/>
</dbReference>
<evidence type="ECO:0000259" key="8">
    <source>
        <dbReference type="PROSITE" id="PS51787"/>
    </source>
</evidence>
<dbReference type="SUPFAM" id="SSF57850">
    <property type="entry name" value="RING/U-box"/>
    <property type="match status" value="1"/>
</dbReference>
<dbReference type="EMBL" id="JH000189">
    <property type="protein sequence ID" value="EGV98376.1"/>
    <property type="molecule type" value="Genomic_DNA"/>
</dbReference>
<dbReference type="InterPro" id="IPR015947">
    <property type="entry name" value="PUA-like_sf"/>
</dbReference>
<feature type="domain" description="Lon N-terminal" evidence="8">
    <location>
        <begin position="232"/>
        <end position="406"/>
    </location>
</feature>
<dbReference type="PROSITE" id="PS50089">
    <property type="entry name" value="ZF_RING_2"/>
    <property type="match status" value="1"/>
</dbReference>
<dbReference type="GO" id="GO:0005737">
    <property type="term" value="C:cytoplasm"/>
    <property type="evidence" value="ECO:0007669"/>
    <property type="project" value="UniProtKB-ARBA"/>
</dbReference>
<dbReference type="Pfam" id="PF02190">
    <property type="entry name" value="LON_substr_bdg"/>
    <property type="match status" value="1"/>
</dbReference>
<evidence type="ECO:0000256" key="4">
    <source>
        <dbReference type="ARBA" id="ARBA00022833"/>
    </source>
</evidence>
<dbReference type="InterPro" id="IPR003111">
    <property type="entry name" value="Lon_prtase_N"/>
</dbReference>
<dbReference type="InParanoid" id="G3H785"/>
<dbReference type="PANTHER" id="PTHR23327:SF41">
    <property type="entry name" value="LON PEPTIDASE N-TERMINAL DOMAIN AND RING FINGER PROTEIN 3"/>
    <property type="match status" value="1"/>
</dbReference>
<name>G3H785_CRIGR</name>
<dbReference type="PANTHER" id="PTHR23327">
    <property type="entry name" value="RING FINGER PROTEIN 127"/>
    <property type="match status" value="1"/>
</dbReference>
<proteinExistence type="predicted"/>
<evidence type="ECO:0000256" key="2">
    <source>
        <dbReference type="ARBA" id="ARBA00022771"/>
    </source>
</evidence>
<accession>G3H785</accession>
<sequence>MGFKAHFRKAQALATLGKVEEALREFLYCVSLDGNNKKARAEAQRGNPEIPHCSNQEEAAAGGDGSSLEKSAHVKVGSQENNVRDHEEEKQDAASVRTGKCQEKKRNRCQIDEIHEDTDVPNKVSKQDLPADQVAKQDPSIPLASFDASDLECSLCMRLFYEPVTTPCGHTFCLKCLERCLDHNAKCPLCKDVLLQCLPSRKYSKNVIMEELIAKFLPEELKERRRLHEEEMEELSNLNKNVPIFVCTMAYPTVPCPLHIFEPCYRLMIRRCIETGTKQFGMCLGDPVKGFAEYGCILEIRNVQFFADGRSVVDSIGKRRFKVLHQGQRDGYNTADIEYIEDQKVQGEDCAELMGLHNCVYEQASTWFHSLKASLKTRILNHFGPMPEKDEDPQVYKNVYLEQVAL</sequence>
<dbReference type="Gene3D" id="2.30.130.40">
    <property type="entry name" value="LON domain-like"/>
    <property type="match status" value="1"/>
</dbReference>
<evidence type="ECO:0000256" key="5">
    <source>
        <dbReference type="PROSITE-ProRule" id="PRU00175"/>
    </source>
</evidence>
<dbReference type="SMART" id="SM00184">
    <property type="entry name" value="RING"/>
    <property type="match status" value="1"/>
</dbReference>
<evidence type="ECO:0000313" key="10">
    <source>
        <dbReference type="Proteomes" id="UP000001075"/>
    </source>
</evidence>
<evidence type="ECO:0000256" key="6">
    <source>
        <dbReference type="SAM" id="MobiDB-lite"/>
    </source>
</evidence>
<evidence type="ECO:0008006" key="11">
    <source>
        <dbReference type="Google" id="ProtNLM"/>
    </source>
</evidence>
<keyword evidence="4" id="KW-0862">Zinc</keyword>
<dbReference type="Gene3D" id="3.30.40.10">
    <property type="entry name" value="Zinc/RING finger domain, C3HC4 (zinc finger)"/>
    <property type="match status" value="1"/>
</dbReference>
<keyword evidence="1" id="KW-0479">Metal-binding</keyword>
<dbReference type="InterPro" id="IPR046336">
    <property type="entry name" value="Lon_prtase_N_sf"/>
</dbReference>
<feature type="compositionally biased region" description="Basic and acidic residues" evidence="6">
    <location>
        <begin position="82"/>
        <end position="92"/>
    </location>
</feature>
<dbReference type="SUPFAM" id="SSF48452">
    <property type="entry name" value="TPR-like"/>
    <property type="match status" value="1"/>
</dbReference>
<dbReference type="GO" id="GO:0008270">
    <property type="term" value="F:zinc ion binding"/>
    <property type="evidence" value="ECO:0007669"/>
    <property type="project" value="UniProtKB-KW"/>
</dbReference>
<dbReference type="Gene3D" id="1.25.40.10">
    <property type="entry name" value="Tetratricopeptide repeat domain"/>
    <property type="match status" value="1"/>
</dbReference>
<reference evidence="10" key="1">
    <citation type="journal article" date="2011" name="Nat. Biotechnol.">
        <title>The genomic sequence of the Chinese hamster ovary (CHO)-K1 cell line.</title>
        <authorList>
            <person name="Xu X."/>
            <person name="Nagarajan H."/>
            <person name="Lewis N.E."/>
            <person name="Pan S."/>
            <person name="Cai Z."/>
            <person name="Liu X."/>
            <person name="Chen W."/>
            <person name="Xie M."/>
            <person name="Wang W."/>
            <person name="Hammond S."/>
            <person name="Andersen M.R."/>
            <person name="Neff N."/>
            <person name="Passarelli B."/>
            <person name="Koh W."/>
            <person name="Fan H.C."/>
            <person name="Wang J."/>
            <person name="Gui Y."/>
            <person name="Lee K.H."/>
            <person name="Betenbaugh M.J."/>
            <person name="Quake S.R."/>
            <person name="Famili I."/>
            <person name="Palsson B.O."/>
            <person name="Wang J."/>
        </authorList>
    </citation>
    <scope>NUCLEOTIDE SEQUENCE [LARGE SCALE GENOMIC DNA]</scope>
    <source>
        <strain evidence="10">CHO K1 cell line</strain>
    </source>
</reference>
<dbReference type="FunCoup" id="G3H785">
    <property type="interactions" value="204"/>
</dbReference>
<protein>
    <recommendedName>
        <fullName evidence="11">LON peptidase N-terminal domain and RING finger protein 3</fullName>
    </recommendedName>
</protein>
<gene>
    <name evidence="9" type="ORF">I79_006213</name>
</gene>
<evidence type="ECO:0000256" key="1">
    <source>
        <dbReference type="ARBA" id="ARBA00022723"/>
    </source>
</evidence>
<feature type="domain" description="RING-type" evidence="7">
    <location>
        <begin position="153"/>
        <end position="191"/>
    </location>
</feature>
<dbReference type="STRING" id="10029.G3H785"/>
<evidence type="ECO:0000259" key="7">
    <source>
        <dbReference type="PROSITE" id="PS50089"/>
    </source>
</evidence>
<dbReference type="InterPro" id="IPR013083">
    <property type="entry name" value="Znf_RING/FYVE/PHD"/>
</dbReference>
<feature type="region of interest" description="Disordered" evidence="6">
    <location>
        <begin position="40"/>
        <end position="99"/>
    </location>
</feature>
<keyword evidence="2 5" id="KW-0863">Zinc-finger</keyword>
<organism evidence="9 10">
    <name type="scientific">Cricetulus griseus</name>
    <name type="common">Chinese hamster</name>
    <name type="synonym">Cricetulus barabensis griseus</name>
    <dbReference type="NCBI Taxonomy" id="10029"/>
    <lineage>
        <taxon>Eukaryota</taxon>
        <taxon>Metazoa</taxon>
        <taxon>Chordata</taxon>
        <taxon>Craniata</taxon>
        <taxon>Vertebrata</taxon>
        <taxon>Euteleostomi</taxon>
        <taxon>Mammalia</taxon>
        <taxon>Eutheria</taxon>
        <taxon>Euarchontoglires</taxon>
        <taxon>Glires</taxon>
        <taxon>Rodentia</taxon>
        <taxon>Myomorpha</taxon>
        <taxon>Muroidea</taxon>
        <taxon>Cricetidae</taxon>
        <taxon>Cricetinae</taxon>
        <taxon>Cricetulus</taxon>
    </lineage>
</organism>
<keyword evidence="3" id="KW-0802">TPR repeat</keyword>
<dbReference type="Pfam" id="PF13923">
    <property type="entry name" value="zf-C3HC4_2"/>
    <property type="match status" value="1"/>
</dbReference>
<dbReference type="PROSITE" id="PS51787">
    <property type="entry name" value="LON_N"/>
    <property type="match status" value="1"/>
</dbReference>
<dbReference type="SMART" id="SM00464">
    <property type="entry name" value="LON"/>
    <property type="match status" value="1"/>
</dbReference>
<dbReference type="AlphaFoldDB" id="G3H785"/>
<dbReference type="InterPro" id="IPR001841">
    <property type="entry name" value="Znf_RING"/>
</dbReference>
<evidence type="ECO:0000256" key="3">
    <source>
        <dbReference type="ARBA" id="ARBA00022803"/>
    </source>
</evidence>
<dbReference type="PROSITE" id="PS00518">
    <property type="entry name" value="ZF_RING_1"/>
    <property type="match status" value="1"/>
</dbReference>
<dbReference type="CDD" id="cd16514">
    <property type="entry name" value="RING-HC_LONFs_rpt2"/>
    <property type="match status" value="1"/>
</dbReference>
<dbReference type="InterPro" id="IPR017907">
    <property type="entry name" value="Znf_RING_CS"/>
</dbReference>